<feature type="region of interest" description="Disordered" evidence="1">
    <location>
        <begin position="76"/>
        <end position="120"/>
    </location>
</feature>
<dbReference type="OrthoDB" id="1875751at2759"/>
<dbReference type="EMBL" id="CAACVG010000221">
    <property type="protein sequence ID" value="VEN33772.1"/>
    <property type="molecule type" value="Genomic_DNA"/>
</dbReference>
<protein>
    <submittedName>
        <fullName evidence="2">Uncharacterized protein</fullName>
    </submittedName>
</protein>
<sequence length="120" mass="13269">MAHVGEANGCDVSGPLRWALRKVVTLSIVESSLVDLPVRRWWEYRYRSTTFAQAPEKRRHLSLLLLWVLGADVSSDIRSSNGKRRDFSKDVSAEGHQNGSGDAPMADSGSADTPGRDDDR</sequence>
<name>A0A653BDW0_CALMS</name>
<organism evidence="2 3">
    <name type="scientific">Callosobruchus maculatus</name>
    <name type="common">Southern cowpea weevil</name>
    <name type="synonym">Pulse bruchid</name>
    <dbReference type="NCBI Taxonomy" id="64391"/>
    <lineage>
        <taxon>Eukaryota</taxon>
        <taxon>Metazoa</taxon>
        <taxon>Ecdysozoa</taxon>
        <taxon>Arthropoda</taxon>
        <taxon>Hexapoda</taxon>
        <taxon>Insecta</taxon>
        <taxon>Pterygota</taxon>
        <taxon>Neoptera</taxon>
        <taxon>Endopterygota</taxon>
        <taxon>Coleoptera</taxon>
        <taxon>Polyphaga</taxon>
        <taxon>Cucujiformia</taxon>
        <taxon>Chrysomeloidea</taxon>
        <taxon>Chrysomelidae</taxon>
        <taxon>Bruchinae</taxon>
        <taxon>Bruchini</taxon>
        <taxon>Callosobruchus</taxon>
    </lineage>
</organism>
<evidence type="ECO:0000313" key="3">
    <source>
        <dbReference type="Proteomes" id="UP000410492"/>
    </source>
</evidence>
<dbReference type="AlphaFoldDB" id="A0A653BDW0"/>
<reference evidence="2 3" key="1">
    <citation type="submission" date="2019-01" db="EMBL/GenBank/DDBJ databases">
        <authorList>
            <person name="Sayadi A."/>
        </authorList>
    </citation>
    <scope>NUCLEOTIDE SEQUENCE [LARGE SCALE GENOMIC DNA]</scope>
</reference>
<evidence type="ECO:0000256" key="1">
    <source>
        <dbReference type="SAM" id="MobiDB-lite"/>
    </source>
</evidence>
<dbReference type="Proteomes" id="UP000410492">
    <property type="component" value="Unassembled WGS sequence"/>
</dbReference>
<proteinExistence type="predicted"/>
<feature type="compositionally biased region" description="Basic and acidic residues" evidence="1">
    <location>
        <begin position="83"/>
        <end position="93"/>
    </location>
</feature>
<accession>A0A653BDW0</accession>
<gene>
    <name evidence="2" type="ORF">CALMAC_LOCUS205</name>
</gene>
<evidence type="ECO:0000313" key="2">
    <source>
        <dbReference type="EMBL" id="VEN33772.1"/>
    </source>
</evidence>
<keyword evidence="3" id="KW-1185">Reference proteome</keyword>